<evidence type="ECO:0000256" key="1">
    <source>
        <dbReference type="ARBA" id="ARBA00006817"/>
    </source>
</evidence>
<dbReference type="Proteomes" id="UP000199041">
    <property type="component" value="Unassembled WGS sequence"/>
</dbReference>
<reference evidence="4 5" key="1">
    <citation type="submission" date="2016-10" db="EMBL/GenBank/DDBJ databases">
        <authorList>
            <person name="de Groot N.N."/>
        </authorList>
    </citation>
    <scope>NUCLEOTIDE SEQUENCE [LARGE SCALE GENOMIC DNA]</scope>
    <source>
        <strain evidence="4 5">Vu-144</strain>
    </source>
</reference>
<dbReference type="CDD" id="cd07814">
    <property type="entry name" value="SRPBCC_CalC_Aha1-like"/>
    <property type="match status" value="1"/>
</dbReference>
<feature type="compositionally biased region" description="Basic and acidic residues" evidence="2">
    <location>
        <begin position="144"/>
        <end position="156"/>
    </location>
</feature>
<feature type="domain" description="Activator of Hsp90 ATPase homologue 1/2-like C-terminal" evidence="3">
    <location>
        <begin position="173"/>
        <end position="296"/>
    </location>
</feature>
<organism evidence="4 5">
    <name type="scientific">Arachidicoccus rhizosphaerae</name>
    <dbReference type="NCBI Taxonomy" id="551991"/>
    <lineage>
        <taxon>Bacteria</taxon>
        <taxon>Pseudomonadati</taxon>
        <taxon>Bacteroidota</taxon>
        <taxon>Chitinophagia</taxon>
        <taxon>Chitinophagales</taxon>
        <taxon>Chitinophagaceae</taxon>
        <taxon>Arachidicoccus</taxon>
    </lineage>
</organism>
<dbReference type="Pfam" id="PF08327">
    <property type="entry name" value="AHSA1"/>
    <property type="match status" value="1"/>
</dbReference>
<dbReference type="AlphaFoldDB" id="A0A1H3X429"/>
<comment type="similarity">
    <text evidence="1">Belongs to the AHA1 family.</text>
</comment>
<gene>
    <name evidence="4" type="ORF">SAMN05192529_104154</name>
</gene>
<dbReference type="InterPro" id="IPR023393">
    <property type="entry name" value="START-like_dom_sf"/>
</dbReference>
<evidence type="ECO:0000259" key="3">
    <source>
        <dbReference type="Pfam" id="PF08327"/>
    </source>
</evidence>
<evidence type="ECO:0000313" key="4">
    <source>
        <dbReference type="EMBL" id="SDZ93372.1"/>
    </source>
</evidence>
<dbReference type="STRING" id="551991.SAMN05192529_104154"/>
<proteinExistence type="inferred from homology"/>
<accession>A0A1H3X429</accession>
<evidence type="ECO:0000256" key="2">
    <source>
        <dbReference type="SAM" id="MobiDB-lite"/>
    </source>
</evidence>
<dbReference type="RefSeq" id="WP_091394689.1">
    <property type="nucleotide sequence ID" value="NZ_FNQY01000004.1"/>
</dbReference>
<sequence length="309" mass="35846">MKNQDFTIQFTVDQTPSSVLEAINNVRGWWSENIKGDTDQLHSIFDYHYQDVHEATFQIMELSEQKVRWHVLKNRFKFLEDQHEWQDSDIIFDIQAKNGGTLITFTHKELTPAYSCYDLCKDAWTHYIQGSLKQLITTGTGEPTPKEDATIQKEPEPVSSSTNIDIHHRLRIDAPIETVYKALTTVTGLKGWWTPSVISEREDPQTGDFIQFSFGSKQENEIRIQVATLHHYDLVKWNVIDAHPGWADTSIRFELEANIKGTMLNFSHTHWKEMSDEFASCNYVWALFLKSLKQLCETGKGRPFPDFDK</sequence>
<dbReference type="OrthoDB" id="287565at2"/>
<feature type="region of interest" description="Disordered" evidence="2">
    <location>
        <begin position="138"/>
        <end position="161"/>
    </location>
</feature>
<evidence type="ECO:0000313" key="5">
    <source>
        <dbReference type="Proteomes" id="UP000199041"/>
    </source>
</evidence>
<protein>
    <submittedName>
        <fullName evidence="4">Uncharacterized conserved protein YndB, AHSA1/START domain</fullName>
    </submittedName>
</protein>
<dbReference type="EMBL" id="FNQY01000004">
    <property type="protein sequence ID" value="SDZ93372.1"/>
    <property type="molecule type" value="Genomic_DNA"/>
</dbReference>
<name>A0A1H3X429_9BACT</name>
<keyword evidence="5" id="KW-1185">Reference proteome</keyword>
<dbReference type="Gene3D" id="3.30.530.20">
    <property type="match status" value="2"/>
</dbReference>
<dbReference type="SUPFAM" id="SSF55961">
    <property type="entry name" value="Bet v1-like"/>
    <property type="match status" value="2"/>
</dbReference>
<dbReference type="InterPro" id="IPR013538">
    <property type="entry name" value="ASHA1/2-like_C"/>
</dbReference>